<protein>
    <submittedName>
        <fullName evidence="1">Uncharacterized protein</fullName>
    </submittedName>
</protein>
<evidence type="ECO:0000313" key="2">
    <source>
        <dbReference type="Proteomes" id="UP000828048"/>
    </source>
</evidence>
<dbReference type="Proteomes" id="UP000828048">
    <property type="component" value="Chromosome 10"/>
</dbReference>
<accession>A0ACB7XGG9</accession>
<dbReference type="EMBL" id="CM037160">
    <property type="protein sequence ID" value="KAH7839889.1"/>
    <property type="molecule type" value="Genomic_DNA"/>
</dbReference>
<reference evidence="1 2" key="1">
    <citation type="journal article" date="2021" name="Hortic Res">
        <title>High-quality reference genome and annotation aids understanding of berry development for evergreen blueberry (Vaccinium darrowii).</title>
        <authorList>
            <person name="Yu J."/>
            <person name="Hulse-Kemp A.M."/>
            <person name="Babiker E."/>
            <person name="Staton M."/>
        </authorList>
    </citation>
    <scope>NUCLEOTIDE SEQUENCE [LARGE SCALE GENOMIC DNA]</scope>
    <source>
        <strain evidence="2">cv. NJ 8807/NJ 8810</strain>
        <tissue evidence="1">Young leaf</tissue>
    </source>
</reference>
<proteinExistence type="predicted"/>
<keyword evidence="2" id="KW-1185">Reference proteome</keyword>
<sequence length="70" mass="7822">MGESSPSQQSVCAQEALDLLNCVTDSTFDQDKCLRLLQSLRNCVQNKKVKKFTLAEQSEGKVDSKIKKDD</sequence>
<gene>
    <name evidence="1" type="ORF">Vadar_010027</name>
</gene>
<comment type="caution">
    <text evidence="1">The sequence shown here is derived from an EMBL/GenBank/DDBJ whole genome shotgun (WGS) entry which is preliminary data.</text>
</comment>
<evidence type="ECO:0000313" key="1">
    <source>
        <dbReference type="EMBL" id="KAH7839889.1"/>
    </source>
</evidence>
<name>A0ACB7XGG9_9ERIC</name>
<organism evidence="1 2">
    <name type="scientific">Vaccinium darrowii</name>
    <dbReference type="NCBI Taxonomy" id="229202"/>
    <lineage>
        <taxon>Eukaryota</taxon>
        <taxon>Viridiplantae</taxon>
        <taxon>Streptophyta</taxon>
        <taxon>Embryophyta</taxon>
        <taxon>Tracheophyta</taxon>
        <taxon>Spermatophyta</taxon>
        <taxon>Magnoliopsida</taxon>
        <taxon>eudicotyledons</taxon>
        <taxon>Gunneridae</taxon>
        <taxon>Pentapetalae</taxon>
        <taxon>asterids</taxon>
        <taxon>Ericales</taxon>
        <taxon>Ericaceae</taxon>
        <taxon>Vaccinioideae</taxon>
        <taxon>Vaccinieae</taxon>
        <taxon>Vaccinium</taxon>
    </lineage>
</organism>